<dbReference type="Gene3D" id="1.25.40.10">
    <property type="entry name" value="Tetratricopeptide repeat domain"/>
    <property type="match status" value="3"/>
</dbReference>
<dbReference type="PANTHER" id="PTHR47493">
    <property type="entry name" value="OS08G0520200 PROTEIN"/>
    <property type="match status" value="1"/>
</dbReference>
<dbReference type="AlphaFoldDB" id="A0ABD3AVH4"/>
<evidence type="ECO:0000256" key="2">
    <source>
        <dbReference type="PROSITE-ProRule" id="PRU00708"/>
    </source>
</evidence>
<evidence type="ECO:0008006" key="5">
    <source>
        <dbReference type="Google" id="ProtNLM"/>
    </source>
</evidence>
<dbReference type="InterPro" id="IPR011990">
    <property type="entry name" value="TPR-like_helical_dom_sf"/>
</dbReference>
<accession>A0ABD3AVH4</accession>
<proteinExistence type="predicted"/>
<comment type="caution">
    <text evidence="3">The sequence shown here is derived from an EMBL/GenBank/DDBJ whole genome shotgun (WGS) entry which is preliminary data.</text>
</comment>
<keyword evidence="4" id="KW-1185">Reference proteome</keyword>
<dbReference type="EMBL" id="JBJUIK010000002">
    <property type="protein sequence ID" value="KAL3534994.1"/>
    <property type="molecule type" value="Genomic_DNA"/>
</dbReference>
<name>A0ABD3AVH4_9GENT</name>
<dbReference type="PANTHER" id="PTHR47493:SF1">
    <property type="entry name" value="OS08G0520200 PROTEIN"/>
    <property type="match status" value="1"/>
</dbReference>
<dbReference type="Pfam" id="PF01535">
    <property type="entry name" value="PPR"/>
    <property type="match status" value="2"/>
</dbReference>
<reference evidence="3 4" key="1">
    <citation type="submission" date="2024-11" db="EMBL/GenBank/DDBJ databases">
        <title>A near-complete genome assembly of Cinchona calisaya.</title>
        <authorList>
            <person name="Lian D.C."/>
            <person name="Zhao X.W."/>
            <person name="Wei L."/>
        </authorList>
    </citation>
    <scope>NUCLEOTIDE SEQUENCE [LARGE SCALE GENOMIC DNA]</scope>
    <source>
        <tissue evidence="3">Nenye</tissue>
    </source>
</reference>
<evidence type="ECO:0000313" key="3">
    <source>
        <dbReference type="EMBL" id="KAL3534994.1"/>
    </source>
</evidence>
<sequence>METLLPLTFTLRIKTLHPVTSHPHLLPQRRGSAYKSLPMKRLLHGKNSGGIDHGDANVDCPFNSSICSKGLVHVTEELLLEITSKGFLPDVSTLSGLMLCYANKGLFSQAKAIWDEMFNSSFQPGVPMISELINACATSGRFDLVVTILHQVRIKNHVILPEIYARTISCFGKKGELELMDIMLREMIKMGLSVDSVTGNAFIIYYSIFGSVAQMEVAYAQLKSSRILIEEEAIKAVSSAYIRERKFYSLGKFLQVVGLGRRNVGNLLWNLLLLSYAANFKMKSLQREFVRMVEGGFHPDLTTFNIRALAFAKMSLFWDLHLSIEHMQHEAVVPDLVTYGCIVDAYMDRRLGRNLEFALSRLNTDTSVTMFTDRIVFDVMGKGDFHSSSEAFLEFKSKRHWTYNQLIDIYRKKKFRSNQVFWNY</sequence>
<evidence type="ECO:0000256" key="1">
    <source>
        <dbReference type="ARBA" id="ARBA00022737"/>
    </source>
</evidence>
<dbReference type="PROSITE" id="PS51375">
    <property type="entry name" value="PPR"/>
    <property type="match status" value="1"/>
</dbReference>
<feature type="repeat" description="PPR" evidence="2">
    <location>
        <begin position="90"/>
        <end position="124"/>
    </location>
</feature>
<organism evidence="3 4">
    <name type="scientific">Cinchona calisaya</name>
    <dbReference type="NCBI Taxonomy" id="153742"/>
    <lineage>
        <taxon>Eukaryota</taxon>
        <taxon>Viridiplantae</taxon>
        <taxon>Streptophyta</taxon>
        <taxon>Embryophyta</taxon>
        <taxon>Tracheophyta</taxon>
        <taxon>Spermatophyta</taxon>
        <taxon>Magnoliopsida</taxon>
        <taxon>eudicotyledons</taxon>
        <taxon>Gunneridae</taxon>
        <taxon>Pentapetalae</taxon>
        <taxon>asterids</taxon>
        <taxon>lamiids</taxon>
        <taxon>Gentianales</taxon>
        <taxon>Rubiaceae</taxon>
        <taxon>Cinchonoideae</taxon>
        <taxon>Cinchoneae</taxon>
        <taxon>Cinchona</taxon>
    </lineage>
</organism>
<dbReference type="Proteomes" id="UP001630127">
    <property type="component" value="Unassembled WGS sequence"/>
</dbReference>
<keyword evidence="1" id="KW-0677">Repeat</keyword>
<protein>
    <recommendedName>
        <fullName evidence="5">Pentatricopeptide repeat-containing protein</fullName>
    </recommendedName>
</protein>
<dbReference type="InterPro" id="IPR002885">
    <property type="entry name" value="PPR_rpt"/>
</dbReference>
<evidence type="ECO:0000313" key="4">
    <source>
        <dbReference type="Proteomes" id="UP001630127"/>
    </source>
</evidence>
<gene>
    <name evidence="3" type="ORF">ACH5RR_003455</name>
</gene>